<dbReference type="PANTHER" id="PTHR34923:SF1">
    <property type="entry name" value="SMALL INTEGRAL MEMBRANE PROTEIN 20"/>
    <property type="match status" value="1"/>
</dbReference>
<dbReference type="OrthoDB" id="8755372at2759"/>
<dbReference type="Proteomes" id="UP000288216">
    <property type="component" value="Unassembled WGS sequence"/>
</dbReference>
<keyword evidence="4" id="KW-1185">Reference proteome</keyword>
<dbReference type="STRING" id="75743.A0A401NUZ8"/>
<dbReference type="EMBL" id="BFAA01001389">
    <property type="protein sequence ID" value="GCB64695.1"/>
    <property type="molecule type" value="Genomic_DNA"/>
</dbReference>
<comment type="caution">
    <text evidence="3">The sequence shown here is derived from an EMBL/GenBank/DDBJ whole genome shotgun (WGS) entry which is preliminary data.</text>
</comment>
<proteinExistence type="predicted"/>
<feature type="transmembrane region" description="Helical" evidence="2">
    <location>
        <begin position="7"/>
        <end position="26"/>
    </location>
</feature>
<keyword evidence="2" id="KW-1133">Transmembrane helix</keyword>
<feature type="region of interest" description="Disordered" evidence="1">
    <location>
        <begin position="46"/>
        <end position="67"/>
    </location>
</feature>
<organism evidence="3 4">
    <name type="scientific">Scyliorhinus torazame</name>
    <name type="common">Cloudy catshark</name>
    <name type="synonym">Catulus torazame</name>
    <dbReference type="NCBI Taxonomy" id="75743"/>
    <lineage>
        <taxon>Eukaryota</taxon>
        <taxon>Metazoa</taxon>
        <taxon>Chordata</taxon>
        <taxon>Craniata</taxon>
        <taxon>Vertebrata</taxon>
        <taxon>Chondrichthyes</taxon>
        <taxon>Elasmobranchii</taxon>
        <taxon>Galeomorphii</taxon>
        <taxon>Galeoidea</taxon>
        <taxon>Carcharhiniformes</taxon>
        <taxon>Scyliorhinidae</taxon>
        <taxon>Scyliorhinus</taxon>
    </lineage>
</organism>
<dbReference type="PANTHER" id="PTHR34923">
    <property type="entry name" value="SMALL INTEGRAL MEMBRANE PROTEIN 20"/>
    <property type="match status" value="1"/>
</dbReference>
<reference evidence="3 4" key="1">
    <citation type="journal article" date="2018" name="Nat. Ecol. Evol.">
        <title>Shark genomes provide insights into elasmobranch evolution and the origin of vertebrates.</title>
        <authorList>
            <person name="Hara Y"/>
            <person name="Yamaguchi K"/>
            <person name="Onimaru K"/>
            <person name="Kadota M"/>
            <person name="Koyanagi M"/>
            <person name="Keeley SD"/>
            <person name="Tatsumi K"/>
            <person name="Tanaka K"/>
            <person name="Motone F"/>
            <person name="Kageyama Y"/>
            <person name="Nozu R"/>
            <person name="Adachi N"/>
            <person name="Nishimura O"/>
            <person name="Nakagawa R"/>
            <person name="Tanegashima C"/>
            <person name="Kiyatake I"/>
            <person name="Matsumoto R"/>
            <person name="Murakumo K"/>
            <person name="Nishida K"/>
            <person name="Terakita A"/>
            <person name="Kuratani S"/>
            <person name="Sato K"/>
            <person name="Hyodo S Kuraku.S."/>
        </authorList>
    </citation>
    <scope>NUCLEOTIDE SEQUENCE [LARGE SCALE GENOMIC DNA]</scope>
</reference>
<evidence type="ECO:0008006" key="5">
    <source>
        <dbReference type="Google" id="ProtNLM"/>
    </source>
</evidence>
<protein>
    <recommendedName>
        <fullName evidence="5">Small integral membrane protein 20</fullName>
    </recommendedName>
</protein>
<keyword evidence="2" id="KW-0472">Membrane</keyword>
<dbReference type="AlphaFoldDB" id="A0A401NUZ8"/>
<dbReference type="Pfam" id="PF15061">
    <property type="entry name" value="MITRAC7_Phoenixin"/>
    <property type="match status" value="1"/>
</dbReference>
<dbReference type="GO" id="GO:0033617">
    <property type="term" value="P:mitochondrial respiratory chain complex IV assembly"/>
    <property type="evidence" value="ECO:0007669"/>
    <property type="project" value="InterPro"/>
</dbReference>
<accession>A0A401NUZ8</accession>
<dbReference type="GO" id="GO:0005743">
    <property type="term" value="C:mitochondrial inner membrane"/>
    <property type="evidence" value="ECO:0007669"/>
    <property type="project" value="TreeGrafter"/>
</dbReference>
<evidence type="ECO:0000313" key="3">
    <source>
        <dbReference type="EMBL" id="GCB64695.1"/>
    </source>
</evidence>
<evidence type="ECO:0000313" key="4">
    <source>
        <dbReference type="Proteomes" id="UP000288216"/>
    </source>
</evidence>
<evidence type="ECO:0000256" key="1">
    <source>
        <dbReference type="SAM" id="MobiDB-lite"/>
    </source>
</evidence>
<dbReference type="InterPro" id="IPR027917">
    <property type="entry name" value="MITRAC7/Phoenixin"/>
</dbReference>
<keyword evidence="2" id="KW-0812">Transmembrane</keyword>
<gene>
    <name evidence="3" type="ORF">scyTo_0004645</name>
</gene>
<evidence type="ECO:0000256" key="2">
    <source>
        <dbReference type="SAM" id="Phobius"/>
    </source>
</evidence>
<sequence>MSGNARAVVLFGGFAAVLGAAFYPIYFRPLLNTEEYRQGQKVNRTGMNQEEIQPGGMKVWSDPFNRK</sequence>
<dbReference type="OMA" id="MNSIREN"/>
<name>A0A401NUZ8_SCYTO</name>